<evidence type="ECO:0000313" key="2">
    <source>
        <dbReference type="Proteomes" id="UP001231649"/>
    </source>
</evidence>
<accession>A0ACC2RAP0</accession>
<dbReference type="EMBL" id="CM056778">
    <property type="protein sequence ID" value="KAJ8736186.1"/>
    <property type="molecule type" value="Genomic_DNA"/>
</dbReference>
<organism evidence="1 2">
    <name type="scientific">Mythimna loreyi</name>
    <dbReference type="NCBI Taxonomy" id="667449"/>
    <lineage>
        <taxon>Eukaryota</taxon>
        <taxon>Metazoa</taxon>
        <taxon>Ecdysozoa</taxon>
        <taxon>Arthropoda</taxon>
        <taxon>Hexapoda</taxon>
        <taxon>Insecta</taxon>
        <taxon>Pterygota</taxon>
        <taxon>Neoptera</taxon>
        <taxon>Endopterygota</taxon>
        <taxon>Lepidoptera</taxon>
        <taxon>Glossata</taxon>
        <taxon>Ditrysia</taxon>
        <taxon>Noctuoidea</taxon>
        <taxon>Noctuidae</taxon>
        <taxon>Noctuinae</taxon>
        <taxon>Hadenini</taxon>
        <taxon>Mythimna</taxon>
    </lineage>
</organism>
<evidence type="ECO:0000313" key="1">
    <source>
        <dbReference type="EMBL" id="KAJ8736186.1"/>
    </source>
</evidence>
<comment type="caution">
    <text evidence="1">The sequence shown here is derived from an EMBL/GenBank/DDBJ whole genome shotgun (WGS) entry which is preliminary data.</text>
</comment>
<gene>
    <name evidence="1" type="ORF">PYW08_006842</name>
</gene>
<protein>
    <submittedName>
        <fullName evidence="1">Uncharacterized protein</fullName>
    </submittedName>
</protein>
<dbReference type="Proteomes" id="UP001231649">
    <property type="component" value="Chromosome 2"/>
</dbReference>
<proteinExistence type="predicted"/>
<keyword evidence="2" id="KW-1185">Reference proteome</keyword>
<sequence>MAEICDDITPQKRFKKIPIYVVEEHNDALQFIYSAIGGKKLPLEGTTLLHLDAHPDMLIDRKLKGEEARSGRHVLPLLQIENWIVPAAAAGHIGRVVWLRPPWAKQFRDATRPIHVGDHPASGALRVDCKEPYYLSDALYSSQLLNKKKFMFTSAELSDTSFSGDENDIQKFITNLNISQPYVLDIDLDFFSTGNPFLGLYESINVYDRLQPIFEFKLPDDDETETIDKVVASRERQLEELEHLFQHLEQFDNLNEYEGEKSERYHMVADLAAAVLAEAERLNEKPDWWAVFAGGCTRDQGGLPYHISSEQEIENLVKKALVPLLKNIPPPVLITVARSTDDGYCPPDQVEYIQSLVLETLKETYDTDEPALFYLSVNTLE</sequence>
<reference evidence="1" key="1">
    <citation type="submission" date="2023-03" db="EMBL/GenBank/DDBJ databases">
        <title>Chromosome-level genomes of two armyworms, Mythimna separata and Mythimna loreyi, provide insights into the biosynthesis and reception of sex pheromones.</title>
        <authorList>
            <person name="Zhao H."/>
        </authorList>
    </citation>
    <scope>NUCLEOTIDE SEQUENCE</scope>
    <source>
        <strain evidence="1">BeijingLab</strain>
    </source>
</reference>
<name>A0ACC2RAP0_9NEOP</name>